<dbReference type="GO" id="GO:0005524">
    <property type="term" value="F:ATP binding"/>
    <property type="evidence" value="ECO:0007669"/>
    <property type="project" value="UniProtKB-KW"/>
</dbReference>
<evidence type="ECO:0000256" key="11">
    <source>
        <dbReference type="ARBA" id="ARBA00023136"/>
    </source>
</evidence>
<evidence type="ECO:0000313" key="14">
    <source>
        <dbReference type="EMBL" id="BAY81904.1"/>
    </source>
</evidence>
<feature type="coiled-coil region" evidence="12">
    <location>
        <begin position="137"/>
        <end position="164"/>
    </location>
</feature>
<protein>
    <recommendedName>
        <fullName evidence="3">histidine kinase</fullName>
        <ecNumber evidence="3">2.7.13.3</ecNumber>
    </recommendedName>
</protein>
<evidence type="ECO:0000256" key="1">
    <source>
        <dbReference type="ARBA" id="ARBA00000085"/>
    </source>
</evidence>
<sequence>MEDFSQPLLDNKEKIIETWLKQIREDSRIKSTDGLSKPAIIDHLDHVLVALVTVLSRHREGSLQTIVEASLNHGVLRAEQGFEASEIAREYHLFRQAIFSTLEGYFLISSPLEIIENTRLINSVVDEAIARCFDSYTQQRIEELENLQNQLTLHNQELTRFVRTSQENMSFLAHELKSPLTSIIGYSDLFLRIQRQKDEVKNTYGNLEHIEQVLNSGRKLLCLINNALEISRLSAGESKLNLKSINPSLLIEEVNGMLKPSLGTKDIEIILNFQKAPERVVTDALKLQQVITNILSNAIRYTESGKIEITCKTVDDSKWGIIISDTGIGISEEDLSNIFNPYYRANPEAESCMIDGTGLGLAIVSQLIEVIKGKIEVDSVLGNGSIFTITLPLEIRLTVISEQLSI</sequence>
<dbReference type="InterPro" id="IPR036097">
    <property type="entry name" value="HisK_dim/P_sf"/>
</dbReference>
<evidence type="ECO:0000256" key="5">
    <source>
        <dbReference type="ARBA" id="ARBA00022553"/>
    </source>
</evidence>
<dbReference type="InterPro" id="IPR036890">
    <property type="entry name" value="HATPase_C_sf"/>
</dbReference>
<keyword evidence="4" id="KW-1003">Cell membrane</keyword>
<keyword evidence="6" id="KW-0808">Transferase</keyword>
<dbReference type="CDD" id="cd00082">
    <property type="entry name" value="HisKA"/>
    <property type="match status" value="1"/>
</dbReference>
<evidence type="ECO:0000256" key="9">
    <source>
        <dbReference type="ARBA" id="ARBA00022840"/>
    </source>
</evidence>
<keyword evidence="7" id="KW-0547">Nucleotide-binding</keyword>
<reference evidence="14 15" key="1">
    <citation type="submission" date="2017-06" db="EMBL/GenBank/DDBJ databases">
        <title>Genome sequencing of cyanobaciteial culture collection at National Institute for Environmental Studies (NIES).</title>
        <authorList>
            <person name="Hirose Y."/>
            <person name="Shimura Y."/>
            <person name="Fujisawa T."/>
            <person name="Nakamura Y."/>
            <person name="Kawachi M."/>
        </authorList>
    </citation>
    <scope>NUCLEOTIDE SEQUENCE [LARGE SCALE GENOMIC DNA]</scope>
    <source>
        <strain evidence="14 15">NIES-267</strain>
    </source>
</reference>
<evidence type="ECO:0000256" key="2">
    <source>
        <dbReference type="ARBA" id="ARBA00004236"/>
    </source>
</evidence>
<accession>A0A1Z4LL51</accession>
<dbReference type="Pfam" id="PF14361">
    <property type="entry name" value="RsbRD_N"/>
    <property type="match status" value="1"/>
</dbReference>
<dbReference type="AlphaFoldDB" id="A0A1Z4LL51"/>
<dbReference type="FunFam" id="3.30.565.10:FF:000023">
    <property type="entry name" value="PAS domain-containing sensor histidine kinase"/>
    <property type="match status" value="1"/>
</dbReference>
<dbReference type="EMBL" id="AP018227">
    <property type="protein sequence ID" value="BAY81904.1"/>
    <property type="molecule type" value="Genomic_DNA"/>
</dbReference>
<dbReference type="GO" id="GO:0005886">
    <property type="term" value="C:plasma membrane"/>
    <property type="evidence" value="ECO:0007669"/>
    <property type="project" value="UniProtKB-SubCell"/>
</dbReference>
<dbReference type="InterPro" id="IPR003661">
    <property type="entry name" value="HisK_dim/P_dom"/>
</dbReference>
<dbReference type="SUPFAM" id="SSF47384">
    <property type="entry name" value="Homodimeric domain of signal transducing histidine kinase"/>
    <property type="match status" value="1"/>
</dbReference>
<evidence type="ECO:0000256" key="10">
    <source>
        <dbReference type="ARBA" id="ARBA00023012"/>
    </source>
</evidence>
<dbReference type="OrthoDB" id="568844at2"/>
<dbReference type="InterPro" id="IPR025751">
    <property type="entry name" value="RsbRD_N_dom"/>
</dbReference>
<dbReference type="Pfam" id="PF00512">
    <property type="entry name" value="HisKA"/>
    <property type="match status" value="1"/>
</dbReference>
<dbReference type="SMART" id="SM00388">
    <property type="entry name" value="HisKA"/>
    <property type="match status" value="1"/>
</dbReference>
<organism evidence="14 15">
    <name type="scientific">Calothrix parasitica NIES-267</name>
    <dbReference type="NCBI Taxonomy" id="1973488"/>
    <lineage>
        <taxon>Bacteria</taxon>
        <taxon>Bacillati</taxon>
        <taxon>Cyanobacteriota</taxon>
        <taxon>Cyanophyceae</taxon>
        <taxon>Nostocales</taxon>
        <taxon>Calotrichaceae</taxon>
        <taxon>Calothrix</taxon>
    </lineage>
</organism>
<comment type="catalytic activity">
    <reaction evidence="1">
        <text>ATP + protein L-histidine = ADP + protein N-phospho-L-histidine.</text>
        <dbReference type="EC" id="2.7.13.3"/>
    </reaction>
</comment>
<dbReference type="GO" id="GO:0000155">
    <property type="term" value="F:phosphorelay sensor kinase activity"/>
    <property type="evidence" value="ECO:0007669"/>
    <property type="project" value="InterPro"/>
</dbReference>
<dbReference type="SMART" id="SM00387">
    <property type="entry name" value="HATPase_c"/>
    <property type="match status" value="1"/>
</dbReference>
<evidence type="ECO:0000256" key="8">
    <source>
        <dbReference type="ARBA" id="ARBA00022777"/>
    </source>
</evidence>
<keyword evidence="10" id="KW-0902">Two-component regulatory system</keyword>
<evidence type="ECO:0000256" key="6">
    <source>
        <dbReference type="ARBA" id="ARBA00022679"/>
    </source>
</evidence>
<gene>
    <name evidence="14" type="ORF">NIES267_13820</name>
</gene>
<evidence type="ECO:0000259" key="13">
    <source>
        <dbReference type="PROSITE" id="PS50109"/>
    </source>
</evidence>
<dbReference type="Gene3D" id="1.10.287.130">
    <property type="match status" value="1"/>
</dbReference>
<keyword evidence="9" id="KW-0067">ATP-binding</keyword>
<name>A0A1Z4LL51_9CYAN</name>
<dbReference type="PANTHER" id="PTHR43047">
    <property type="entry name" value="TWO-COMPONENT HISTIDINE PROTEIN KINASE"/>
    <property type="match status" value="1"/>
</dbReference>
<evidence type="ECO:0000256" key="7">
    <source>
        <dbReference type="ARBA" id="ARBA00022741"/>
    </source>
</evidence>
<proteinExistence type="predicted"/>
<dbReference type="InterPro" id="IPR003594">
    <property type="entry name" value="HATPase_dom"/>
</dbReference>
<dbReference type="PANTHER" id="PTHR43047:SF72">
    <property type="entry name" value="OSMOSENSING HISTIDINE PROTEIN KINASE SLN1"/>
    <property type="match status" value="1"/>
</dbReference>
<dbReference type="Gene3D" id="3.30.565.10">
    <property type="entry name" value="Histidine kinase-like ATPase, C-terminal domain"/>
    <property type="match status" value="1"/>
</dbReference>
<dbReference type="SUPFAM" id="SSF55874">
    <property type="entry name" value="ATPase domain of HSP90 chaperone/DNA topoisomerase II/histidine kinase"/>
    <property type="match status" value="1"/>
</dbReference>
<dbReference type="PRINTS" id="PR00344">
    <property type="entry name" value="BCTRLSENSOR"/>
</dbReference>
<evidence type="ECO:0000256" key="4">
    <source>
        <dbReference type="ARBA" id="ARBA00022475"/>
    </source>
</evidence>
<feature type="domain" description="Histidine kinase" evidence="13">
    <location>
        <begin position="171"/>
        <end position="395"/>
    </location>
</feature>
<dbReference type="Proteomes" id="UP000218418">
    <property type="component" value="Chromosome"/>
</dbReference>
<dbReference type="EC" id="2.7.13.3" evidence="3"/>
<evidence type="ECO:0000256" key="3">
    <source>
        <dbReference type="ARBA" id="ARBA00012438"/>
    </source>
</evidence>
<evidence type="ECO:0000313" key="15">
    <source>
        <dbReference type="Proteomes" id="UP000218418"/>
    </source>
</evidence>
<keyword evidence="11" id="KW-0472">Membrane</keyword>
<keyword evidence="8 14" id="KW-0418">Kinase</keyword>
<dbReference type="InterPro" id="IPR004358">
    <property type="entry name" value="Sig_transdc_His_kin-like_C"/>
</dbReference>
<dbReference type="PROSITE" id="PS50109">
    <property type="entry name" value="HIS_KIN"/>
    <property type="match status" value="1"/>
</dbReference>
<evidence type="ECO:0000256" key="12">
    <source>
        <dbReference type="SAM" id="Coils"/>
    </source>
</evidence>
<comment type="subcellular location">
    <subcellularLocation>
        <location evidence="2">Cell membrane</location>
    </subcellularLocation>
</comment>
<dbReference type="Pfam" id="PF02518">
    <property type="entry name" value="HATPase_c"/>
    <property type="match status" value="1"/>
</dbReference>
<keyword evidence="5" id="KW-0597">Phosphoprotein</keyword>
<keyword evidence="12" id="KW-0175">Coiled coil</keyword>
<dbReference type="GO" id="GO:0009927">
    <property type="term" value="F:histidine phosphotransfer kinase activity"/>
    <property type="evidence" value="ECO:0007669"/>
    <property type="project" value="TreeGrafter"/>
</dbReference>
<keyword evidence="15" id="KW-1185">Reference proteome</keyword>
<dbReference type="InterPro" id="IPR005467">
    <property type="entry name" value="His_kinase_dom"/>
</dbReference>